<dbReference type="SUPFAM" id="SSF53448">
    <property type="entry name" value="Nucleotide-diphospho-sugar transferases"/>
    <property type="match status" value="1"/>
</dbReference>
<keyword evidence="4" id="KW-1185">Reference proteome</keyword>
<dbReference type="EMBL" id="JADEWC010000008">
    <property type="protein sequence ID" value="MBE9222154.1"/>
    <property type="molecule type" value="Genomic_DNA"/>
</dbReference>
<dbReference type="InterPro" id="IPR029044">
    <property type="entry name" value="Nucleotide-diphossugar_trans"/>
</dbReference>
<keyword evidence="1" id="KW-0808">Transferase</keyword>
<dbReference type="Pfam" id="PF02709">
    <property type="entry name" value="Glyco_transf_7C"/>
    <property type="match status" value="1"/>
</dbReference>
<evidence type="ECO:0000313" key="3">
    <source>
        <dbReference type="EMBL" id="MBE9222154.1"/>
    </source>
</evidence>
<dbReference type="PRINTS" id="PR02050">
    <property type="entry name" value="B14GALTRFASE"/>
</dbReference>
<comment type="caution">
    <text evidence="3">The sequence shown here is derived from an EMBL/GenBank/DDBJ whole genome shotgun (WGS) entry which is preliminary data.</text>
</comment>
<dbReference type="RefSeq" id="WP_193800316.1">
    <property type="nucleotide sequence ID" value="NZ_JADEWC010000008.1"/>
</dbReference>
<dbReference type="Proteomes" id="UP000654604">
    <property type="component" value="Unassembled WGS sequence"/>
</dbReference>
<dbReference type="InterPro" id="IPR003859">
    <property type="entry name" value="Galactosyl_T"/>
</dbReference>
<organism evidence="3 4">
    <name type="scientific">Cyanobacterium stanieri LEGE 03274</name>
    <dbReference type="NCBI Taxonomy" id="1828756"/>
    <lineage>
        <taxon>Bacteria</taxon>
        <taxon>Bacillati</taxon>
        <taxon>Cyanobacteriota</taxon>
        <taxon>Cyanophyceae</taxon>
        <taxon>Oscillatoriophycideae</taxon>
        <taxon>Chroococcales</taxon>
        <taxon>Geminocystaceae</taxon>
        <taxon>Cyanobacterium</taxon>
    </lineage>
</organism>
<reference evidence="3 4" key="1">
    <citation type="submission" date="2020-10" db="EMBL/GenBank/DDBJ databases">
        <authorList>
            <person name="Castelo-Branco R."/>
            <person name="Eusebio N."/>
            <person name="Adriana R."/>
            <person name="Vieira A."/>
            <person name="Brugerolle De Fraissinette N."/>
            <person name="Rezende De Castro R."/>
            <person name="Schneider M.P."/>
            <person name="Vasconcelos V."/>
            <person name="Leao P.N."/>
        </authorList>
    </citation>
    <scope>NUCLEOTIDE SEQUENCE [LARGE SCALE GENOMIC DNA]</scope>
    <source>
        <strain evidence="3 4">LEGE 03274</strain>
    </source>
</reference>
<evidence type="ECO:0000259" key="2">
    <source>
        <dbReference type="Pfam" id="PF02709"/>
    </source>
</evidence>
<evidence type="ECO:0000256" key="1">
    <source>
        <dbReference type="ARBA" id="ARBA00022679"/>
    </source>
</evidence>
<dbReference type="PANTHER" id="PTHR19300">
    <property type="entry name" value="BETA-1,4-GALACTOSYLTRANSFERASE"/>
    <property type="match status" value="1"/>
</dbReference>
<proteinExistence type="predicted"/>
<evidence type="ECO:0000313" key="4">
    <source>
        <dbReference type="Proteomes" id="UP000654604"/>
    </source>
</evidence>
<dbReference type="PANTHER" id="PTHR19300:SF57">
    <property type="entry name" value="BETA-1,4-N-ACETYLGALACTOSAMINYLTRANSFERASE"/>
    <property type="match status" value="1"/>
</dbReference>
<feature type="domain" description="Galactosyltransferase C-terminal" evidence="2">
    <location>
        <begin position="154"/>
        <end position="219"/>
    </location>
</feature>
<accession>A0ABR9V5N8</accession>
<protein>
    <recommendedName>
        <fullName evidence="2">Galactosyltransferase C-terminal domain-containing protein</fullName>
    </recommendedName>
</protein>
<sequence>MKNELTLIISYRQRQLGFYSFYNWFTSLHFGLKNIVKIIFIESDTQPTLAIQEKIEKIGASYFFVQNNGVFHKTALLNHGLNLVDTKYLMAYDIDLIPHNNSLFTHLEIAKKSSFFLVTGYRLMVQQPLVDNKNDLNFIVEQSAIAPEDQPSALKKHLTSHERFGVLPLFRTEELQKIGGWDENFIGWGGEDQDIIQRYCNEGYHLCRVPDLVYLHLNHHHNPDWYSPDIVNKNREYYYRKYKNNDS</sequence>
<name>A0ABR9V5N8_9CHRO</name>
<dbReference type="Gene3D" id="3.90.550.10">
    <property type="entry name" value="Spore Coat Polysaccharide Biosynthesis Protein SpsA, Chain A"/>
    <property type="match status" value="1"/>
</dbReference>
<gene>
    <name evidence="3" type="ORF">IQ215_05535</name>
</gene>
<dbReference type="InterPro" id="IPR027791">
    <property type="entry name" value="Galactosyl_T_C"/>
</dbReference>